<dbReference type="AlphaFoldDB" id="A0A943EL48"/>
<feature type="signal peptide" evidence="1">
    <location>
        <begin position="1"/>
        <end position="24"/>
    </location>
</feature>
<feature type="chain" id="PRO_5036907382" evidence="1">
    <location>
        <begin position="25"/>
        <end position="240"/>
    </location>
</feature>
<dbReference type="Pfam" id="PF04402">
    <property type="entry name" value="SIMPL"/>
    <property type="match status" value="1"/>
</dbReference>
<dbReference type="GO" id="GO:0006974">
    <property type="term" value="P:DNA damage response"/>
    <property type="evidence" value="ECO:0007669"/>
    <property type="project" value="TreeGrafter"/>
</dbReference>
<dbReference type="InterPro" id="IPR007497">
    <property type="entry name" value="SIMPL/DUF541"/>
</dbReference>
<sequence>MKKFLASAALLLCVFSTGLPTVHAEQPLDTVAVTGTARKMVAPDMATVTFSYETTGDTVEAVRAGGAQMSTKVLAKLTALGISSADMATTRYTVAPTYTYEKNGRQKLTGYRLYSSWSAKVKNLNELGTVIDGVLSTGVNRVESLSYGLQNESVYRRQLMTEAVANARQSAQTIANAGGRGLGVLRQASVSESNFTLGASPRLLMMAKTASDSAAPETNFAPQPYEVSVTVNTVFAMTLE</sequence>
<reference evidence="2" key="1">
    <citation type="submission" date="2021-02" db="EMBL/GenBank/DDBJ databases">
        <title>Infant gut strain persistence is associated with maternal origin, phylogeny, and functional potential including surface adhesion and iron acquisition.</title>
        <authorList>
            <person name="Lou Y.C."/>
        </authorList>
    </citation>
    <scope>NUCLEOTIDE SEQUENCE</scope>
    <source>
        <strain evidence="2">L3_106_000M1_dasL3_106_000M1_concoct_15</strain>
    </source>
</reference>
<gene>
    <name evidence="2" type="ORF">KHX13_08655</name>
</gene>
<comment type="caution">
    <text evidence="2">The sequence shown here is derived from an EMBL/GenBank/DDBJ whole genome shotgun (WGS) entry which is preliminary data.</text>
</comment>
<dbReference type="PANTHER" id="PTHR34387:SF2">
    <property type="entry name" value="SLR1258 PROTEIN"/>
    <property type="match status" value="1"/>
</dbReference>
<name>A0A943EL48_9FIRM</name>
<organism evidence="2 3">
    <name type="scientific">Acidaminococcus intestini</name>
    <dbReference type="NCBI Taxonomy" id="187327"/>
    <lineage>
        <taxon>Bacteria</taxon>
        <taxon>Bacillati</taxon>
        <taxon>Bacillota</taxon>
        <taxon>Negativicutes</taxon>
        <taxon>Acidaminococcales</taxon>
        <taxon>Acidaminococcaceae</taxon>
        <taxon>Acidaminococcus</taxon>
    </lineage>
</organism>
<evidence type="ECO:0000256" key="1">
    <source>
        <dbReference type="SAM" id="SignalP"/>
    </source>
</evidence>
<dbReference type="PANTHER" id="PTHR34387">
    <property type="entry name" value="SLR1258 PROTEIN"/>
    <property type="match status" value="1"/>
</dbReference>
<dbReference type="EMBL" id="JAGZCZ010000012">
    <property type="protein sequence ID" value="MBS5520365.1"/>
    <property type="molecule type" value="Genomic_DNA"/>
</dbReference>
<proteinExistence type="predicted"/>
<dbReference type="InterPro" id="IPR052022">
    <property type="entry name" value="26kDa_periplasmic_antigen"/>
</dbReference>
<keyword evidence="1" id="KW-0732">Signal</keyword>
<dbReference type="Proteomes" id="UP000754226">
    <property type="component" value="Unassembled WGS sequence"/>
</dbReference>
<dbReference type="Gene3D" id="3.30.110.170">
    <property type="entry name" value="Protein of unknown function (DUF541), domain 1"/>
    <property type="match status" value="1"/>
</dbReference>
<accession>A0A943EL48</accession>
<evidence type="ECO:0000313" key="2">
    <source>
        <dbReference type="EMBL" id="MBS5520365.1"/>
    </source>
</evidence>
<evidence type="ECO:0000313" key="3">
    <source>
        <dbReference type="Proteomes" id="UP000754226"/>
    </source>
</evidence>
<dbReference type="Gene3D" id="3.30.70.2970">
    <property type="entry name" value="Protein of unknown function (DUF541), domain 2"/>
    <property type="match status" value="1"/>
</dbReference>
<protein>
    <submittedName>
        <fullName evidence="2">SIMPL domain-containing protein</fullName>
    </submittedName>
</protein>